<feature type="short sequence motif" description="GXSXG" evidence="4">
    <location>
        <begin position="36"/>
        <end position="40"/>
    </location>
</feature>
<evidence type="ECO:0000313" key="6">
    <source>
        <dbReference type="EMBL" id="MBM6874963.1"/>
    </source>
</evidence>
<dbReference type="RefSeq" id="WP_204715987.1">
    <property type="nucleotide sequence ID" value="NZ_JACJLT010000030.1"/>
</dbReference>
<dbReference type="InterPro" id="IPR045943">
    <property type="entry name" value="DUF6363"/>
</dbReference>
<gene>
    <name evidence="6" type="ORF">H6A04_04730</name>
</gene>
<dbReference type="CDD" id="cd07208">
    <property type="entry name" value="Pat_hypo_Ecoli_yjju_like"/>
    <property type="match status" value="1"/>
</dbReference>
<dbReference type="Proteomes" id="UP000728968">
    <property type="component" value="Unassembled WGS sequence"/>
</dbReference>
<accession>A0ABS2G2L0</accession>
<dbReference type="InterPro" id="IPR037483">
    <property type="entry name" value="YjjU-like"/>
</dbReference>
<keyword evidence="2 4" id="KW-0442">Lipid degradation</keyword>
<dbReference type="InterPro" id="IPR002641">
    <property type="entry name" value="PNPLA_dom"/>
</dbReference>
<dbReference type="InterPro" id="IPR016035">
    <property type="entry name" value="Acyl_Trfase/lysoPLipase"/>
</dbReference>
<protein>
    <submittedName>
        <fullName evidence="6">Patatin family protein</fullName>
    </submittedName>
</protein>
<dbReference type="PROSITE" id="PS51635">
    <property type="entry name" value="PNPLA"/>
    <property type="match status" value="1"/>
</dbReference>
<evidence type="ECO:0000256" key="1">
    <source>
        <dbReference type="ARBA" id="ARBA00022801"/>
    </source>
</evidence>
<feature type="short sequence motif" description="DGA/G" evidence="4">
    <location>
        <begin position="158"/>
        <end position="160"/>
    </location>
</feature>
<feature type="active site" description="Nucleophile" evidence="4">
    <location>
        <position position="38"/>
    </location>
</feature>
<dbReference type="InterPro" id="IPR050301">
    <property type="entry name" value="NTE"/>
</dbReference>
<evidence type="ECO:0000256" key="3">
    <source>
        <dbReference type="ARBA" id="ARBA00023098"/>
    </source>
</evidence>
<dbReference type="Gene3D" id="3.40.1090.10">
    <property type="entry name" value="Cytosolic phospholipase A2 catalytic domain"/>
    <property type="match status" value="2"/>
</dbReference>
<feature type="active site" description="Proton acceptor" evidence="4">
    <location>
        <position position="158"/>
    </location>
</feature>
<organism evidence="6 7">
    <name type="scientific">Fusobacterium mortiferum</name>
    <dbReference type="NCBI Taxonomy" id="850"/>
    <lineage>
        <taxon>Bacteria</taxon>
        <taxon>Fusobacteriati</taxon>
        <taxon>Fusobacteriota</taxon>
        <taxon>Fusobacteriia</taxon>
        <taxon>Fusobacteriales</taxon>
        <taxon>Fusobacteriaceae</taxon>
        <taxon>Fusobacterium</taxon>
    </lineage>
</organism>
<comment type="caution">
    <text evidence="6">The sequence shown here is derived from an EMBL/GenBank/DDBJ whole genome shotgun (WGS) entry which is preliminary data.</text>
</comment>
<evidence type="ECO:0000256" key="4">
    <source>
        <dbReference type="PROSITE-ProRule" id="PRU01161"/>
    </source>
</evidence>
<feature type="short sequence motif" description="GXGXXG" evidence="4">
    <location>
        <begin position="9"/>
        <end position="14"/>
    </location>
</feature>
<dbReference type="EMBL" id="JACJLT010000030">
    <property type="protein sequence ID" value="MBM6874963.1"/>
    <property type="molecule type" value="Genomic_DNA"/>
</dbReference>
<dbReference type="Pfam" id="PF01734">
    <property type="entry name" value="Patatin"/>
    <property type="match status" value="1"/>
</dbReference>
<keyword evidence="7" id="KW-1185">Reference proteome</keyword>
<evidence type="ECO:0000259" key="5">
    <source>
        <dbReference type="PROSITE" id="PS51635"/>
    </source>
</evidence>
<evidence type="ECO:0000313" key="7">
    <source>
        <dbReference type="Proteomes" id="UP000728968"/>
    </source>
</evidence>
<dbReference type="Pfam" id="PF19890">
    <property type="entry name" value="DUF6363"/>
    <property type="match status" value="1"/>
</dbReference>
<evidence type="ECO:0000256" key="2">
    <source>
        <dbReference type="ARBA" id="ARBA00022963"/>
    </source>
</evidence>
<keyword evidence="1 4" id="KW-0378">Hydrolase</keyword>
<sequence>MKIGLVLEGGGMRGIYTVGVLDAFTKYNFMPDYLIGVSAGASNGVSYISRQEGRALRTNINYIGDRRYLSWSNYIKTGSLFGMDFLYEEIPQKLDPFDYESFFKNPCDFKVGVTNAETGKAEFYGKASLHDGATVLKASSSIPLVANPVSYRGNIYFDGGTAAPIPVGEALKDGCDKVIVVLTRDRNFVKPPLRCFPLIACKMRKYPAMVDLLKRHHEVYRENQEEIRRLEKEGKAMVIAPAAPLQIDRFEKSRERLLAVYHQGFADGERFIKDFKGEKCERVD</sequence>
<reference evidence="6 7" key="1">
    <citation type="journal article" date="2021" name="Sci. Rep.">
        <title>The distribution of antibiotic resistance genes in chicken gut microbiota commensals.</title>
        <authorList>
            <person name="Juricova H."/>
            <person name="Matiasovicova J."/>
            <person name="Kubasova T."/>
            <person name="Cejkova D."/>
            <person name="Rychlik I."/>
        </authorList>
    </citation>
    <scope>NUCLEOTIDE SEQUENCE [LARGE SCALE GENOMIC DNA]</scope>
    <source>
        <strain evidence="6 7">An425</strain>
    </source>
</reference>
<dbReference type="SUPFAM" id="SSF52151">
    <property type="entry name" value="FabD/lysophospholipase-like"/>
    <property type="match status" value="1"/>
</dbReference>
<dbReference type="PANTHER" id="PTHR14226:SF25">
    <property type="entry name" value="PHOSPHOESTERASE"/>
    <property type="match status" value="1"/>
</dbReference>
<feature type="domain" description="PNPLA" evidence="5">
    <location>
        <begin position="5"/>
        <end position="171"/>
    </location>
</feature>
<dbReference type="PANTHER" id="PTHR14226">
    <property type="entry name" value="NEUROPATHY TARGET ESTERASE/SWISS CHEESE D.MELANOGASTER"/>
    <property type="match status" value="1"/>
</dbReference>
<proteinExistence type="predicted"/>
<keyword evidence="3 4" id="KW-0443">Lipid metabolism</keyword>
<name>A0ABS2G2L0_FUSMR</name>